<feature type="region of interest" description="Disordered" evidence="3">
    <location>
        <begin position="119"/>
        <end position="153"/>
    </location>
</feature>
<dbReference type="PANTHER" id="PTHR10104">
    <property type="entry name" value="STATHMIN"/>
    <property type="match status" value="1"/>
</dbReference>
<comment type="caution">
    <text evidence="4">The sequence shown here is derived from an EMBL/GenBank/DDBJ whole genome shotgun (WGS) entry which is preliminary data.</text>
</comment>
<dbReference type="Gene3D" id="6.10.280.30">
    <property type="match status" value="1"/>
</dbReference>
<dbReference type="EMBL" id="CAWUFR010000001">
    <property type="protein sequence ID" value="CAK6949429.1"/>
    <property type="molecule type" value="Genomic_DNA"/>
</dbReference>
<evidence type="ECO:0000313" key="5">
    <source>
        <dbReference type="Proteomes" id="UP001314229"/>
    </source>
</evidence>
<protein>
    <submittedName>
        <fullName evidence="4">Stathmin domain-containing protein 1</fullName>
    </submittedName>
</protein>
<feature type="compositionally biased region" description="Basic and acidic residues" evidence="3">
    <location>
        <begin position="248"/>
        <end position="259"/>
    </location>
</feature>
<evidence type="ECO:0000256" key="3">
    <source>
        <dbReference type="SAM" id="MobiDB-lite"/>
    </source>
</evidence>
<comment type="subcellular location">
    <subcellularLocation>
        <location evidence="1">Cytoplasm</location>
    </subcellularLocation>
</comment>
<feature type="region of interest" description="Disordered" evidence="3">
    <location>
        <begin position="293"/>
        <end position="325"/>
    </location>
</feature>
<feature type="compositionally biased region" description="Gly residues" evidence="3">
    <location>
        <begin position="368"/>
        <end position="378"/>
    </location>
</feature>
<accession>A0AAV1MRX9</accession>
<keyword evidence="2" id="KW-0963">Cytoplasm</keyword>
<feature type="compositionally biased region" description="Basic and acidic residues" evidence="3">
    <location>
        <begin position="383"/>
        <end position="399"/>
    </location>
</feature>
<dbReference type="InterPro" id="IPR048256">
    <property type="entry name" value="Tektin-like"/>
</dbReference>
<keyword evidence="5" id="KW-1185">Reference proteome</keyword>
<dbReference type="Proteomes" id="UP001314229">
    <property type="component" value="Unassembled WGS sequence"/>
</dbReference>
<dbReference type="AlphaFoldDB" id="A0AAV1MRX9"/>
<feature type="compositionally biased region" description="Acidic residues" evidence="3">
    <location>
        <begin position="400"/>
        <end position="411"/>
    </location>
</feature>
<evidence type="ECO:0000313" key="4">
    <source>
        <dbReference type="EMBL" id="CAK6949429.1"/>
    </source>
</evidence>
<reference evidence="4 5" key="1">
    <citation type="submission" date="2024-01" db="EMBL/GenBank/DDBJ databases">
        <authorList>
            <person name="Alioto T."/>
            <person name="Alioto T."/>
            <person name="Gomez Garrido J."/>
        </authorList>
    </citation>
    <scope>NUCLEOTIDE SEQUENCE [LARGE SCALE GENOMIC DNA]</scope>
</reference>
<proteinExistence type="predicted"/>
<dbReference type="GO" id="GO:0005929">
    <property type="term" value="C:cilium"/>
    <property type="evidence" value="ECO:0007669"/>
    <property type="project" value="UniProtKB-ARBA"/>
</dbReference>
<dbReference type="InterPro" id="IPR000956">
    <property type="entry name" value="Stathmin_fam"/>
</dbReference>
<dbReference type="GO" id="GO:0005737">
    <property type="term" value="C:cytoplasm"/>
    <property type="evidence" value="ECO:0007669"/>
    <property type="project" value="UniProtKB-SubCell"/>
</dbReference>
<organism evidence="4 5">
    <name type="scientific">Scomber scombrus</name>
    <name type="common">Atlantic mackerel</name>
    <name type="synonym">Scomber vernalis</name>
    <dbReference type="NCBI Taxonomy" id="13677"/>
    <lineage>
        <taxon>Eukaryota</taxon>
        <taxon>Metazoa</taxon>
        <taxon>Chordata</taxon>
        <taxon>Craniata</taxon>
        <taxon>Vertebrata</taxon>
        <taxon>Euteleostomi</taxon>
        <taxon>Actinopterygii</taxon>
        <taxon>Neopterygii</taxon>
        <taxon>Teleostei</taxon>
        <taxon>Neoteleostei</taxon>
        <taxon>Acanthomorphata</taxon>
        <taxon>Pelagiaria</taxon>
        <taxon>Scombriformes</taxon>
        <taxon>Scombridae</taxon>
        <taxon>Scomber</taxon>
    </lineage>
</organism>
<gene>
    <name evidence="4" type="ORF">FSCOSCO3_A030137</name>
</gene>
<sequence>MRDCVVLINSPNIEVLVQDRVLFELRKEEQLTNEIRELLQKQICILLQKLSSLKEIRTQLLADFQDKSEAIKLTTKCITHERNTPCSKLPAGQYRPNHVSYDKWLSHCRDLKKMGCGSSTDTVVQPLRADEDETGSKHGGRGDSAVSKGTADSGVVMENREILELPGAVPRKALLPTFARENEADGESDPSSLQQERQKSSEILKELLNQGIIPECQTSERSSGTGEAYNIMLDNREGTRRRPPARLESLKAKKEQRLPSREEIEEKIKLAEERRKLREDELKARLRTKSARVRGAIPTSKTEEDEDTTVTPVEPLQSPLTPDLSPVPLLYSQIIREAAEGGDCVRESGGDGRENREGVTAADERGGMDGGGESGDNNGGWRESAERIGEDSDGAKKEEVEEEEEEEELTQVEEFTAGQLLSVSGELENDDSFLRAEDKEEVF</sequence>
<feature type="compositionally biased region" description="Basic and acidic residues" evidence="3">
    <location>
        <begin position="341"/>
        <end position="367"/>
    </location>
</feature>
<evidence type="ECO:0000256" key="1">
    <source>
        <dbReference type="ARBA" id="ARBA00004496"/>
    </source>
</evidence>
<evidence type="ECO:0000256" key="2">
    <source>
        <dbReference type="ARBA" id="ARBA00022490"/>
    </source>
</evidence>
<feature type="region of interest" description="Disordered" evidence="3">
    <location>
        <begin position="231"/>
        <end position="259"/>
    </location>
</feature>
<name>A0AAV1MRX9_SCOSC</name>
<dbReference type="GO" id="GO:0031110">
    <property type="term" value="P:regulation of microtubule polymerization or depolymerization"/>
    <property type="evidence" value="ECO:0007669"/>
    <property type="project" value="InterPro"/>
</dbReference>
<dbReference type="Pfam" id="PF00836">
    <property type="entry name" value="Stathmin"/>
    <property type="match status" value="1"/>
</dbReference>
<feature type="region of interest" description="Disordered" evidence="3">
    <location>
        <begin position="341"/>
        <end position="424"/>
    </location>
</feature>
<dbReference type="PANTHER" id="PTHR10104:SF20">
    <property type="entry name" value="STATHMIN DOMAIN-CONTAINING PROTEIN 1"/>
    <property type="match status" value="1"/>
</dbReference>
<dbReference type="Pfam" id="PF03148">
    <property type="entry name" value="Tektin"/>
    <property type="match status" value="1"/>
</dbReference>